<gene>
    <name evidence="3" type="ORF">PBRASI_LOCUS7470</name>
</gene>
<proteinExistence type="predicted"/>
<evidence type="ECO:0000313" key="4">
    <source>
        <dbReference type="Proteomes" id="UP000789739"/>
    </source>
</evidence>
<feature type="coiled-coil region" evidence="1">
    <location>
        <begin position="40"/>
        <end position="74"/>
    </location>
</feature>
<protein>
    <submittedName>
        <fullName evidence="3">9265_t:CDS:1</fullName>
    </submittedName>
</protein>
<keyword evidence="4" id="KW-1185">Reference proteome</keyword>
<dbReference type="EMBL" id="CAJVPI010001151">
    <property type="protein sequence ID" value="CAG8597682.1"/>
    <property type="molecule type" value="Genomic_DNA"/>
</dbReference>
<dbReference type="InterPro" id="IPR021109">
    <property type="entry name" value="Peptidase_aspartic_dom_sf"/>
</dbReference>
<feature type="region of interest" description="Disordered" evidence="2">
    <location>
        <begin position="123"/>
        <end position="156"/>
    </location>
</feature>
<feature type="region of interest" description="Disordered" evidence="2">
    <location>
        <begin position="254"/>
        <end position="281"/>
    </location>
</feature>
<evidence type="ECO:0000313" key="3">
    <source>
        <dbReference type="EMBL" id="CAG8597682.1"/>
    </source>
</evidence>
<accession>A0A9N9CD64</accession>
<name>A0A9N9CD64_9GLOM</name>
<reference evidence="3" key="1">
    <citation type="submission" date="2021-06" db="EMBL/GenBank/DDBJ databases">
        <authorList>
            <person name="Kallberg Y."/>
            <person name="Tangrot J."/>
            <person name="Rosling A."/>
        </authorList>
    </citation>
    <scope>NUCLEOTIDE SEQUENCE</scope>
    <source>
        <strain evidence="3">BR232B</strain>
    </source>
</reference>
<organism evidence="3 4">
    <name type="scientific">Paraglomus brasilianum</name>
    <dbReference type="NCBI Taxonomy" id="144538"/>
    <lineage>
        <taxon>Eukaryota</taxon>
        <taxon>Fungi</taxon>
        <taxon>Fungi incertae sedis</taxon>
        <taxon>Mucoromycota</taxon>
        <taxon>Glomeromycotina</taxon>
        <taxon>Glomeromycetes</taxon>
        <taxon>Paraglomerales</taxon>
        <taxon>Paraglomeraceae</taxon>
        <taxon>Paraglomus</taxon>
    </lineage>
</organism>
<evidence type="ECO:0000256" key="2">
    <source>
        <dbReference type="SAM" id="MobiDB-lite"/>
    </source>
</evidence>
<sequence length="535" mass="59693">MATQAPTPTPRMDNLVGVYNINHFCQMVREFLTYIPRNNRVAVERALTNLTNAYNQSQNEIVRLSSDLAQSMENERIANEDAMGWQDYNADLLVAWNNSDITRAEIDSMIKSQLALVPTTFLQPTQPASSQRREGQLLRSQMEPGKIYQDPNSRLNDPEWLRMDEATDRLSALAGPSYLQTFMDTISKGVIDRITPLLPKKKETSPITDDVDGITKGMAELSINEAISKGVSKGISQGMKEVYAVSVSSKHRCSKCHRSGHHSNSSRCPKNKKKSRSKKKAMFNDPEVIETIKNNINNTNVSIAKPDFINYREPAPPYGSEIPDSDGEDEMLDDPMEIDFVCRKEPVISIATIPVKIKRLKIPALVLDSGAEPAIVSEDIVKRVGGKIDTSEKYDLSGVATVPTESVGITHNLPITFSPGFTIREDFVVVRVPKPTLIFPNPLLKKYKCAVDWGNDKMKIHYNGEDFIIPVTMHKVKNKLEVNCATASQNDKPLISNQIPQNIDGSEDDNIPFEKWCTPAGFSLNSENLTLKKNA</sequence>
<feature type="compositionally biased region" description="Basic residues" evidence="2">
    <location>
        <begin position="269"/>
        <end position="281"/>
    </location>
</feature>
<comment type="caution">
    <text evidence="3">The sequence shown here is derived from an EMBL/GenBank/DDBJ whole genome shotgun (WGS) entry which is preliminary data.</text>
</comment>
<dbReference type="OrthoDB" id="2389172at2759"/>
<evidence type="ECO:0000256" key="1">
    <source>
        <dbReference type="SAM" id="Coils"/>
    </source>
</evidence>
<dbReference type="AlphaFoldDB" id="A0A9N9CD64"/>
<dbReference type="Gene3D" id="2.40.70.10">
    <property type="entry name" value="Acid Proteases"/>
    <property type="match status" value="1"/>
</dbReference>
<keyword evidence="1" id="KW-0175">Coiled coil</keyword>
<dbReference type="Proteomes" id="UP000789739">
    <property type="component" value="Unassembled WGS sequence"/>
</dbReference>